<dbReference type="EMBL" id="PEBX01000012">
    <property type="protein sequence ID" value="PTQ57163.1"/>
    <property type="molecule type" value="Genomic_DNA"/>
</dbReference>
<proteinExistence type="predicted"/>
<evidence type="ECO:0000256" key="1">
    <source>
        <dbReference type="ARBA" id="ARBA00022741"/>
    </source>
</evidence>
<dbReference type="PANTHER" id="PTHR20953">
    <property type="entry name" value="KINASE-RELATED"/>
    <property type="match status" value="1"/>
</dbReference>
<dbReference type="Gene3D" id="3.40.50.300">
    <property type="entry name" value="P-loop containing nucleotide triphosphate hydrolases"/>
    <property type="match status" value="1"/>
</dbReference>
<dbReference type="NCBIfam" id="TIGR02858">
    <property type="entry name" value="spore_III_AA"/>
    <property type="match status" value="1"/>
</dbReference>
<protein>
    <submittedName>
        <fullName evidence="4">Stage III sporulation protein AA</fullName>
    </submittedName>
</protein>
<sequence>MLSYGVSKIGKDRVKDMLEKMNESCVTPHAPQDHMHKDVRPYFLTYLPERLKGAFITFWRVKGEETEEIRLRSEQPIELVTYRNAGFLTRDGRLSANTEDAITIGRDELRAFLARLADFSLYALEEELRRGYVTIAGGHRVGLAGHAVLRDGKVDHLKEIGSLNIRLARARPGVGEPFLPYIWYGGRVAETLIVSPPRAGKTTLLRDLVRILSRGERRFGIPPQRISVIDERSEIAACVDGVPTLDVGPRTDVLDACPKAEGMMMAIRSLAPHVVAVDELGSEEDVRAVEEARRSGVSVLATLHGSSFEEIMRRNSVARLLETGGFERILLLSRRRGPLTLEEVYTPGKDGVMLKTRLPAGDAR</sequence>
<comment type="caution">
    <text evidence="4">The sequence shown here is derived from an EMBL/GenBank/DDBJ whole genome shotgun (WGS) entry which is preliminary data.</text>
</comment>
<gene>
    <name evidence="4" type="ORF">BSOLF_2195</name>
</gene>
<accession>A0A2R6Y3C8</accession>
<dbReference type="InterPro" id="IPR014217">
    <property type="entry name" value="Spore_III_AA"/>
</dbReference>
<dbReference type="InterPro" id="IPR045735">
    <property type="entry name" value="Spore_III_AA_AAA+_ATPase"/>
</dbReference>
<evidence type="ECO:0000256" key="2">
    <source>
        <dbReference type="ARBA" id="ARBA00022840"/>
    </source>
</evidence>
<dbReference type="PANTHER" id="PTHR20953:SF3">
    <property type="entry name" value="P-LOOP CONTAINING NUCLEOSIDE TRIPHOSPHATE HYDROLASES SUPERFAMILY PROTEIN"/>
    <property type="match status" value="1"/>
</dbReference>
<dbReference type="InterPro" id="IPR027417">
    <property type="entry name" value="P-loop_NTPase"/>
</dbReference>
<name>A0A2R6Y3C8_9BACL</name>
<keyword evidence="1" id="KW-0547">Nucleotide-binding</keyword>
<dbReference type="SUPFAM" id="SSF52540">
    <property type="entry name" value="P-loop containing nucleoside triphosphate hydrolases"/>
    <property type="match status" value="1"/>
</dbReference>
<organism evidence="4 5">
    <name type="scientific">Candidatus Carbonibacillus altaicus</name>
    <dbReference type="NCBI Taxonomy" id="2163959"/>
    <lineage>
        <taxon>Bacteria</taxon>
        <taxon>Bacillati</taxon>
        <taxon>Bacillota</taxon>
        <taxon>Bacilli</taxon>
        <taxon>Bacillales</taxon>
        <taxon>Candidatus Carbonibacillus</taxon>
    </lineage>
</organism>
<dbReference type="Proteomes" id="UP000244338">
    <property type="component" value="Unassembled WGS sequence"/>
</dbReference>
<reference evidence="5" key="1">
    <citation type="journal article" date="2018" name="Sci. Rep.">
        <title>Lignite coal burning seam in the remote Altai Mountains harbors a hydrogen-driven thermophilic microbial community.</title>
        <authorList>
            <person name="Kadnikov V.V."/>
            <person name="Mardanov A.V."/>
            <person name="Ivasenko D.A."/>
            <person name="Antsiferov D.V."/>
            <person name="Beletsky A.V."/>
            <person name="Karnachuk O.V."/>
            <person name="Ravin N.V."/>
        </authorList>
    </citation>
    <scope>NUCLEOTIDE SEQUENCE [LARGE SCALE GENOMIC DNA]</scope>
</reference>
<feature type="domain" description="Stage III sporulation protein AA AAA+ ATPase" evidence="3">
    <location>
        <begin position="61"/>
        <end position="346"/>
    </location>
</feature>
<keyword evidence="2" id="KW-0067">ATP-binding</keyword>
<dbReference type="AlphaFoldDB" id="A0A2R6Y3C8"/>
<evidence type="ECO:0000313" key="4">
    <source>
        <dbReference type="EMBL" id="PTQ57163.1"/>
    </source>
</evidence>
<evidence type="ECO:0000313" key="5">
    <source>
        <dbReference type="Proteomes" id="UP000244338"/>
    </source>
</evidence>
<dbReference type="Pfam" id="PF19568">
    <property type="entry name" value="Spore_III_AA"/>
    <property type="match status" value="1"/>
</dbReference>
<dbReference type="GO" id="GO:0005524">
    <property type="term" value="F:ATP binding"/>
    <property type="evidence" value="ECO:0007669"/>
    <property type="project" value="UniProtKB-KW"/>
</dbReference>
<evidence type="ECO:0000259" key="3">
    <source>
        <dbReference type="Pfam" id="PF19568"/>
    </source>
</evidence>